<dbReference type="Gene3D" id="2.30.30.940">
    <property type="match status" value="1"/>
</dbReference>
<dbReference type="CDD" id="cd17933">
    <property type="entry name" value="DEXSc_RecD-like"/>
    <property type="match status" value="1"/>
</dbReference>
<name>A0A1G7K3D0_9FIRM</name>
<dbReference type="PANTHER" id="PTHR43788:SF6">
    <property type="entry name" value="DNA HELICASE B"/>
    <property type="match status" value="1"/>
</dbReference>
<dbReference type="Gene3D" id="3.40.50.300">
    <property type="entry name" value="P-loop containing nucleotide triphosphate hydrolases"/>
    <property type="match status" value="2"/>
</dbReference>
<feature type="domain" description="TrwC relaxase" evidence="3">
    <location>
        <begin position="9"/>
        <end position="268"/>
    </location>
</feature>
<dbReference type="EMBL" id="FNBU01000007">
    <property type="protein sequence ID" value="SDF31667.1"/>
    <property type="molecule type" value="Genomic_DNA"/>
</dbReference>
<keyword evidence="2" id="KW-0067">ATP-binding</keyword>
<dbReference type="GO" id="GO:0005524">
    <property type="term" value="F:ATP binding"/>
    <property type="evidence" value="ECO:0007669"/>
    <property type="project" value="UniProtKB-KW"/>
</dbReference>
<reference evidence="6" key="1">
    <citation type="submission" date="2016-10" db="EMBL/GenBank/DDBJ databases">
        <authorList>
            <person name="Varghese N."/>
            <person name="Submissions S."/>
        </authorList>
    </citation>
    <scope>NUCLEOTIDE SEQUENCE [LARGE SCALE GENOMIC DNA]</scope>
    <source>
        <strain evidence="6">DSM 23256</strain>
    </source>
</reference>
<gene>
    <name evidence="5" type="ORF">SAMN05660235_01155</name>
</gene>
<feature type="domain" description="UvrD-like helicase C-terminal" evidence="4">
    <location>
        <begin position="736"/>
        <end position="781"/>
    </location>
</feature>
<organism evidence="5 6">
    <name type="scientific">Sporolituus thermophilus DSM 23256</name>
    <dbReference type="NCBI Taxonomy" id="1123285"/>
    <lineage>
        <taxon>Bacteria</taxon>
        <taxon>Bacillati</taxon>
        <taxon>Bacillota</taxon>
        <taxon>Negativicutes</taxon>
        <taxon>Selenomonadales</taxon>
        <taxon>Sporomusaceae</taxon>
        <taxon>Sporolituus</taxon>
    </lineage>
</organism>
<evidence type="ECO:0000256" key="2">
    <source>
        <dbReference type="ARBA" id="ARBA00022840"/>
    </source>
</evidence>
<dbReference type="Pfam" id="PF13538">
    <property type="entry name" value="UvrD_C_2"/>
    <property type="match status" value="1"/>
</dbReference>
<dbReference type="InterPro" id="IPR050534">
    <property type="entry name" value="Coronavir_polyprotein_1ab"/>
</dbReference>
<sequence length="857" mass="96320">MLSISNISANQAASYYDRDGYYARMDNTGGDQWQGKLKDELALPDNVKPEDFNKLVNERKERAGYDLTFSAPKSVSVAMCLGEEHRQNMIEAHHVAVQKTLELIEQREIGARVTKDGVTEHIKTGNMLCAKFDHFVNRNHDPQLHTHAVILNKTQYQGKWYAVDNSDLYKNKILYGQIYRNALAQELMKKGYEIAVTDPEKGFFELKGIDQRTIDEFSSRRQEILEKLKEWGTNTPEAAAKAVILTRKAKENRDMNVLMESWKETISELGGATLTKSFAPIVPGKEQQKEAFDQAVSRLSRKSFAFSERELKRAVLAAGVGSGMTEDQYAELLKAETGKNLVALGGRRDKEDGETYYTTRKNLEIEKEIFREVARTRNTMPGLTRQKASDILSQALAKDNASLSKQQRNAVLDITTTKDQYYAVQGLAGTGKTHMLNYARQVLENEGYTVLGACFTGKAASGLQEDAKIPSSTIHSFLNRLEREAGNQKLGEDMQNKTEWDLTGLKPGGRKEAWIIDEASMVDNNTMHYLMQAARAKGAKVVFVGDRQQLLPVGIGNAFSVLTETGKIGTVTLDEIRRQKNHELLQAVREAVQGDLAKALEILEKDMQVIAEHKDRMNAIVAEYTAMTPEKQKGTVILTAGNKDRRYLNEAIRAELKRQGQLSPGIEFKVQDASGKTFKREFAAGDKIIFLQNDNKLDVRNGQTGIVTKIDGTVLTVQSGSKTIAVDLEQYKKIDHGYAMTAHKAQGITTDRVLINLDSSQKHLNSRNAFYVDISRARHEVKVFTDNKEKVADQVREWAKKLTSDDFLITERAKPTLRKRLDTAMENTFKAIAKIRELSNKLPEPAIKIKNSLKLKF</sequence>
<accession>A0A1G7K3D0</accession>
<evidence type="ECO:0000313" key="6">
    <source>
        <dbReference type="Proteomes" id="UP000243333"/>
    </source>
</evidence>
<dbReference type="GO" id="GO:0003678">
    <property type="term" value="F:DNA helicase activity"/>
    <property type="evidence" value="ECO:0007669"/>
    <property type="project" value="UniProtKB-ARBA"/>
</dbReference>
<protein>
    <submittedName>
        <fullName evidence="5">Conjugative relaxase domain-containing protein, TrwC/TraI family</fullName>
    </submittedName>
</protein>
<dbReference type="OrthoDB" id="9803432at2"/>
<dbReference type="NCBIfam" id="TIGR02686">
    <property type="entry name" value="relax_trwC"/>
    <property type="match status" value="1"/>
</dbReference>
<dbReference type="InterPro" id="IPR027785">
    <property type="entry name" value="UvrD-like_helicase_C"/>
</dbReference>
<dbReference type="NCBIfam" id="NF041492">
    <property type="entry name" value="MobF"/>
    <property type="match status" value="1"/>
</dbReference>
<dbReference type="SUPFAM" id="SSF52540">
    <property type="entry name" value="P-loop containing nucleoside triphosphate hydrolases"/>
    <property type="match status" value="2"/>
</dbReference>
<dbReference type="CDD" id="cd18809">
    <property type="entry name" value="SF1_C_RecD"/>
    <property type="match status" value="1"/>
</dbReference>
<evidence type="ECO:0000313" key="5">
    <source>
        <dbReference type="EMBL" id="SDF31667.1"/>
    </source>
</evidence>
<dbReference type="Proteomes" id="UP000243333">
    <property type="component" value="Unassembled WGS sequence"/>
</dbReference>
<evidence type="ECO:0000259" key="4">
    <source>
        <dbReference type="Pfam" id="PF13538"/>
    </source>
</evidence>
<dbReference type="SUPFAM" id="SSF55464">
    <property type="entry name" value="Origin of replication-binding domain, RBD-like"/>
    <property type="match status" value="1"/>
</dbReference>
<dbReference type="InterPro" id="IPR027417">
    <property type="entry name" value="P-loop_NTPase"/>
</dbReference>
<proteinExistence type="predicted"/>
<dbReference type="RefSeq" id="WP_093688969.1">
    <property type="nucleotide sequence ID" value="NZ_FNBU01000007.1"/>
</dbReference>
<dbReference type="STRING" id="1123285.SAMN05660235_01155"/>
<keyword evidence="1" id="KW-0547">Nucleotide-binding</keyword>
<dbReference type="Pfam" id="PF13604">
    <property type="entry name" value="AAA_30"/>
    <property type="match status" value="1"/>
</dbReference>
<dbReference type="Pfam" id="PF08751">
    <property type="entry name" value="TrwC"/>
    <property type="match status" value="1"/>
</dbReference>
<dbReference type="InterPro" id="IPR014059">
    <property type="entry name" value="TraI/TrwC_relax"/>
</dbReference>
<dbReference type="PANTHER" id="PTHR43788">
    <property type="entry name" value="DNA2/NAM7 HELICASE FAMILY MEMBER"/>
    <property type="match status" value="1"/>
</dbReference>
<evidence type="ECO:0000256" key="1">
    <source>
        <dbReference type="ARBA" id="ARBA00022741"/>
    </source>
</evidence>
<dbReference type="AlphaFoldDB" id="A0A1G7K3D0"/>
<evidence type="ECO:0000259" key="3">
    <source>
        <dbReference type="Pfam" id="PF08751"/>
    </source>
</evidence>
<dbReference type="InterPro" id="IPR014862">
    <property type="entry name" value="TrwC"/>
</dbReference>
<keyword evidence="6" id="KW-1185">Reference proteome</keyword>